<protein>
    <submittedName>
        <fullName evidence="1">Uncharacterized protein</fullName>
    </submittedName>
</protein>
<feature type="non-terminal residue" evidence="1">
    <location>
        <position position="48"/>
    </location>
</feature>
<gene>
    <name evidence="1" type="ORF">SMN809_LOCUS82815</name>
    <name evidence="2" type="ORF">SMN809_LOCUS86654</name>
</gene>
<evidence type="ECO:0000313" key="2">
    <source>
        <dbReference type="EMBL" id="CAF5229734.1"/>
    </source>
</evidence>
<organism evidence="1 3">
    <name type="scientific">Rotaria magnacalcarata</name>
    <dbReference type="NCBI Taxonomy" id="392030"/>
    <lineage>
        <taxon>Eukaryota</taxon>
        <taxon>Metazoa</taxon>
        <taxon>Spiralia</taxon>
        <taxon>Gnathifera</taxon>
        <taxon>Rotifera</taxon>
        <taxon>Eurotatoria</taxon>
        <taxon>Bdelloidea</taxon>
        <taxon>Philodinida</taxon>
        <taxon>Philodinidae</taxon>
        <taxon>Rotaria</taxon>
    </lineage>
</organism>
<dbReference type="EMBL" id="CAJOBI010372155">
    <property type="protein sequence ID" value="CAF5229734.1"/>
    <property type="molecule type" value="Genomic_DNA"/>
</dbReference>
<name>A0A8S3JZF6_9BILA</name>
<dbReference type="EMBL" id="CAJOBI010353128">
    <property type="protein sequence ID" value="CAF5222392.1"/>
    <property type="molecule type" value="Genomic_DNA"/>
</dbReference>
<accession>A0A8S3JZF6</accession>
<dbReference type="Proteomes" id="UP000676336">
    <property type="component" value="Unassembled WGS sequence"/>
</dbReference>
<feature type="non-terminal residue" evidence="1">
    <location>
        <position position="1"/>
    </location>
</feature>
<comment type="caution">
    <text evidence="1">The sequence shown here is derived from an EMBL/GenBank/DDBJ whole genome shotgun (WGS) entry which is preliminary data.</text>
</comment>
<evidence type="ECO:0000313" key="3">
    <source>
        <dbReference type="Proteomes" id="UP000676336"/>
    </source>
</evidence>
<dbReference type="AlphaFoldDB" id="A0A8S3JZF6"/>
<proteinExistence type="predicted"/>
<reference evidence="1" key="1">
    <citation type="submission" date="2021-02" db="EMBL/GenBank/DDBJ databases">
        <authorList>
            <person name="Nowell W R."/>
        </authorList>
    </citation>
    <scope>NUCLEOTIDE SEQUENCE</scope>
</reference>
<sequence>GISDSPFADDFVSTPAQDQLQKQVVLPMEQEVDMRSLRERDEQLRELE</sequence>
<evidence type="ECO:0000313" key="1">
    <source>
        <dbReference type="EMBL" id="CAF5222392.1"/>
    </source>
</evidence>